<evidence type="ECO:0008006" key="3">
    <source>
        <dbReference type="Google" id="ProtNLM"/>
    </source>
</evidence>
<dbReference type="RefSeq" id="WP_126996315.1">
    <property type="nucleotide sequence ID" value="NZ_CP034346.1"/>
</dbReference>
<dbReference type="Proteomes" id="UP000270678">
    <property type="component" value="Chromosome"/>
</dbReference>
<organism evidence="1 2">
    <name type="scientific">Paenibacillus lutimineralis</name>
    <dbReference type="NCBI Taxonomy" id="2707005"/>
    <lineage>
        <taxon>Bacteria</taxon>
        <taxon>Bacillati</taxon>
        <taxon>Bacillota</taxon>
        <taxon>Bacilli</taxon>
        <taxon>Bacillales</taxon>
        <taxon>Paenibacillaceae</taxon>
        <taxon>Paenibacillus</taxon>
    </lineage>
</organism>
<keyword evidence="2" id="KW-1185">Reference proteome</keyword>
<evidence type="ECO:0000313" key="2">
    <source>
        <dbReference type="Proteomes" id="UP000270678"/>
    </source>
</evidence>
<accession>A0A3Q9I9C1</accession>
<gene>
    <name evidence="1" type="ORF">EI981_05950</name>
</gene>
<dbReference type="OrthoDB" id="4978934at2"/>
<proteinExistence type="predicted"/>
<dbReference type="AlphaFoldDB" id="A0A3Q9I9C1"/>
<dbReference type="Gene3D" id="1.10.287.1060">
    <property type="entry name" value="ESAT-6-like"/>
    <property type="match status" value="1"/>
</dbReference>
<dbReference type="EMBL" id="CP034346">
    <property type="protein sequence ID" value="AZS14041.1"/>
    <property type="molecule type" value="Genomic_DNA"/>
</dbReference>
<dbReference type="InterPro" id="IPR036689">
    <property type="entry name" value="ESAT-6-like_sf"/>
</dbReference>
<reference evidence="2" key="1">
    <citation type="submission" date="2018-12" db="EMBL/GenBank/DDBJ databases">
        <title>Complete genome sequence of Paenibacillus sp. MBLB1234.</title>
        <authorList>
            <person name="Nam Y.-D."/>
            <person name="Kang J."/>
            <person name="Chung W.-H."/>
            <person name="Park Y.S."/>
        </authorList>
    </citation>
    <scope>NUCLEOTIDE SEQUENCE [LARGE SCALE GENOMIC DNA]</scope>
    <source>
        <strain evidence="2">MBLB1234</strain>
    </source>
</reference>
<dbReference type="SUPFAM" id="SSF140453">
    <property type="entry name" value="EsxAB dimer-like"/>
    <property type="match status" value="1"/>
</dbReference>
<name>A0A3Q9I9C1_9BACL</name>
<evidence type="ECO:0000313" key="1">
    <source>
        <dbReference type="EMBL" id="AZS14041.1"/>
    </source>
</evidence>
<dbReference type="KEGG" id="plut:EI981_05950"/>
<protein>
    <recommendedName>
        <fullName evidence="3">WXG100 family type VII secretion target</fullName>
    </recommendedName>
</protein>
<sequence>MAANQQKFDFDQAKNLESKLQSEISKIEADLKKMATMVEGVRSWWSGGSEEAFIGNFQTTKAEVVKSLNVWVDDYKKLIQNIAEIKRQSDADLASQLKI</sequence>